<evidence type="ECO:0000313" key="1">
    <source>
        <dbReference type="EMBL" id="ABL05201.1"/>
    </source>
</evidence>
<proteinExistence type="predicted"/>
<reference evidence="1 2" key="1">
    <citation type="journal article" date="2007" name="Genome Res.">
        <title>Reductive evolution and niche adaptation inferred from the genome of Mycobacterium ulcerans, the causative agent of Buruli ulcer.</title>
        <authorList>
            <person name="Stinear T.P."/>
            <person name="Seemann T."/>
            <person name="Pidot S."/>
            <person name="Frigui W."/>
            <person name="Reysset G."/>
            <person name="Garnier T."/>
            <person name="Meurice G."/>
            <person name="Simon D."/>
            <person name="Bouchier C."/>
            <person name="Ma L."/>
            <person name="Tichit M."/>
            <person name="Porter J.L."/>
            <person name="Ryan J."/>
            <person name="Johnson P.D."/>
            <person name="Davies J.K."/>
            <person name="Jenkin G.A."/>
            <person name="Small P.L."/>
            <person name="Jones L.M."/>
            <person name="Tekaia F."/>
            <person name="Laval F."/>
            <person name="Daffe M."/>
            <person name="Parkhill J."/>
            <person name="Cole S.T."/>
        </authorList>
    </citation>
    <scope>NUCLEOTIDE SEQUENCE [LARGE SCALE GENOMIC DNA]</scope>
    <source>
        <strain evidence="1 2">Agy99</strain>
    </source>
</reference>
<organism evidence="1 2">
    <name type="scientific">Mycobacterium ulcerans (strain Agy99)</name>
    <dbReference type="NCBI Taxonomy" id="362242"/>
    <lineage>
        <taxon>Bacteria</taxon>
        <taxon>Bacillati</taxon>
        <taxon>Actinomycetota</taxon>
        <taxon>Actinomycetes</taxon>
        <taxon>Mycobacteriales</taxon>
        <taxon>Mycobacteriaceae</taxon>
        <taxon>Mycobacterium</taxon>
        <taxon>Mycobacterium ulcerans group</taxon>
    </lineage>
</organism>
<dbReference type="EMBL" id="CP000325">
    <property type="protein sequence ID" value="ABL05201.1"/>
    <property type="molecule type" value="Genomic_DNA"/>
</dbReference>
<sequence>MAADRDPMRFGVCRRPRPLSDMRSQTLLGEHRLVDGYAAYVFVDPEAVKHHKIDVLSSELLALFGRACHDSPLRLLVTARAPALLISRLVSWGIVD</sequence>
<accession>A0PS82</accession>
<dbReference type="eggNOG" id="ENOG503244Q">
    <property type="taxonomic scope" value="Bacteria"/>
</dbReference>
<gene>
    <name evidence="1" type="ordered locus">MUL_2931</name>
</gene>
<dbReference type="Proteomes" id="UP000000765">
    <property type="component" value="Chromosome"/>
</dbReference>
<evidence type="ECO:0000313" key="2">
    <source>
        <dbReference type="Proteomes" id="UP000000765"/>
    </source>
</evidence>
<dbReference type="KEGG" id="mul:MUL_2931"/>
<dbReference type="HOGENOM" id="CLU_2356769_0_0_11"/>
<dbReference type="AlphaFoldDB" id="A0PS82"/>
<protein>
    <submittedName>
        <fullName evidence="1">Uncharacterized protein</fullName>
    </submittedName>
</protein>
<name>A0PS82_MYCUA</name>